<dbReference type="GeneID" id="10506855"/>
<dbReference type="AlphaFoldDB" id="F0ZBP3"/>
<keyword evidence="3" id="KW-1185">Reference proteome</keyword>
<dbReference type="RefSeq" id="XP_003284825.1">
    <property type="nucleotide sequence ID" value="XM_003284777.1"/>
</dbReference>
<dbReference type="EMBL" id="GL870972">
    <property type="protein sequence ID" value="EGC38632.1"/>
    <property type="molecule type" value="Genomic_DNA"/>
</dbReference>
<proteinExistence type="predicted"/>
<evidence type="ECO:0000313" key="2">
    <source>
        <dbReference type="EMBL" id="EGC38632.1"/>
    </source>
</evidence>
<evidence type="ECO:0000256" key="1">
    <source>
        <dbReference type="SAM" id="SignalP"/>
    </source>
</evidence>
<dbReference type="Proteomes" id="UP000001064">
    <property type="component" value="Unassembled WGS sequence"/>
</dbReference>
<reference evidence="3" key="1">
    <citation type="journal article" date="2011" name="Genome Biol.">
        <title>Comparative genomics of the social amoebae Dictyostelium discoideum and Dictyostelium purpureum.</title>
        <authorList>
            <consortium name="US DOE Joint Genome Institute (JGI-PGF)"/>
            <person name="Sucgang R."/>
            <person name="Kuo A."/>
            <person name="Tian X."/>
            <person name="Salerno W."/>
            <person name="Parikh A."/>
            <person name="Feasley C.L."/>
            <person name="Dalin E."/>
            <person name="Tu H."/>
            <person name="Huang E."/>
            <person name="Barry K."/>
            <person name="Lindquist E."/>
            <person name="Shapiro H."/>
            <person name="Bruce D."/>
            <person name="Schmutz J."/>
            <person name="Salamov A."/>
            <person name="Fey P."/>
            <person name="Gaudet P."/>
            <person name="Anjard C."/>
            <person name="Babu M.M."/>
            <person name="Basu S."/>
            <person name="Bushmanova Y."/>
            <person name="van der Wel H."/>
            <person name="Katoh-Kurasawa M."/>
            <person name="Dinh C."/>
            <person name="Coutinho P.M."/>
            <person name="Saito T."/>
            <person name="Elias M."/>
            <person name="Schaap P."/>
            <person name="Kay R.R."/>
            <person name="Henrissat B."/>
            <person name="Eichinger L."/>
            <person name="Rivero F."/>
            <person name="Putnam N.H."/>
            <person name="West C.M."/>
            <person name="Loomis W.F."/>
            <person name="Chisholm R.L."/>
            <person name="Shaulsky G."/>
            <person name="Strassmann J.E."/>
            <person name="Queller D.C."/>
            <person name="Kuspa A."/>
            <person name="Grigoriev I.V."/>
        </authorList>
    </citation>
    <scope>NUCLEOTIDE SEQUENCE [LARGE SCALE GENOMIC DNA]</scope>
    <source>
        <strain evidence="3">QSDP1</strain>
    </source>
</reference>
<sequence>MKFIIALLLAFLAFATADVTFKSSSGSCNFSLSAGECKSVPCAIAPSAVKLIANDNYASGYAYQLGNTCNLLTPLQIELVCGQTVAIASDGKNIFTADCNAKDNSSSSSSTVYVSFTILLLGLLAALL</sequence>
<evidence type="ECO:0000313" key="3">
    <source>
        <dbReference type="Proteomes" id="UP000001064"/>
    </source>
</evidence>
<keyword evidence="1" id="KW-0732">Signal</keyword>
<dbReference type="VEuPathDB" id="AmoebaDB:DICPUDRAFT_148666"/>
<dbReference type="InParanoid" id="F0ZBP3"/>
<organism evidence="2 3">
    <name type="scientific">Dictyostelium purpureum</name>
    <name type="common">Slime mold</name>
    <dbReference type="NCBI Taxonomy" id="5786"/>
    <lineage>
        <taxon>Eukaryota</taxon>
        <taxon>Amoebozoa</taxon>
        <taxon>Evosea</taxon>
        <taxon>Eumycetozoa</taxon>
        <taxon>Dictyostelia</taxon>
        <taxon>Dictyosteliales</taxon>
        <taxon>Dictyosteliaceae</taxon>
        <taxon>Dictyostelium</taxon>
    </lineage>
</organism>
<accession>F0ZBP3</accession>
<name>F0ZBP3_DICPU</name>
<feature type="chain" id="PRO_5003265003" evidence="1">
    <location>
        <begin position="18"/>
        <end position="128"/>
    </location>
</feature>
<gene>
    <name evidence="2" type="ORF">DICPUDRAFT_148666</name>
</gene>
<protein>
    <submittedName>
        <fullName evidence="2">Uncharacterized protein</fullName>
    </submittedName>
</protein>
<feature type="signal peptide" evidence="1">
    <location>
        <begin position="1"/>
        <end position="17"/>
    </location>
</feature>
<dbReference type="KEGG" id="dpp:DICPUDRAFT_148666"/>